<evidence type="ECO:0000313" key="1">
    <source>
        <dbReference type="EMBL" id="NFF71708.1"/>
    </source>
</evidence>
<organism evidence="1 2">
    <name type="scientific">Clostridium botulinum</name>
    <dbReference type="NCBI Taxonomy" id="1491"/>
    <lineage>
        <taxon>Bacteria</taxon>
        <taxon>Bacillati</taxon>
        <taxon>Bacillota</taxon>
        <taxon>Clostridia</taxon>
        <taxon>Eubacteriales</taxon>
        <taxon>Clostridiaceae</taxon>
        <taxon>Clostridium</taxon>
    </lineage>
</organism>
<gene>
    <name evidence="1" type="ORF">FCV11_11610</name>
</gene>
<evidence type="ECO:0000313" key="2">
    <source>
        <dbReference type="Proteomes" id="UP000481363"/>
    </source>
</evidence>
<dbReference type="Proteomes" id="UP000481363">
    <property type="component" value="Unassembled WGS sequence"/>
</dbReference>
<dbReference type="AlphaFoldDB" id="A0A9Q4TM72"/>
<reference evidence="1 2" key="1">
    <citation type="submission" date="2019-04" db="EMBL/GenBank/DDBJ databases">
        <title>Genome sequencing of Clostridium botulinum Groups I-IV and Clostridium butyricum.</title>
        <authorList>
            <person name="Brunt J."/>
            <person name="Van Vliet A.H.M."/>
            <person name="Stringer S.C."/>
            <person name="Carter A.T."/>
            <person name="Peck M.W."/>
        </authorList>
    </citation>
    <scope>NUCLEOTIDE SEQUENCE [LARGE SCALE GENOMIC DNA]</scope>
    <source>
        <strain evidence="1 2">IFR 18/049</strain>
    </source>
</reference>
<dbReference type="EMBL" id="SWNT01000032">
    <property type="protein sequence ID" value="NFF71708.1"/>
    <property type="molecule type" value="Genomic_DNA"/>
</dbReference>
<accession>A0A9Q4TM72</accession>
<comment type="caution">
    <text evidence="1">The sequence shown here is derived from an EMBL/GenBank/DDBJ whole genome shotgun (WGS) entry which is preliminary data.</text>
</comment>
<proteinExistence type="predicted"/>
<protein>
    <submittedName>
        <fullName evidence="1">Uncharacterized protein</fullName>
    </submittedName>
</protein>
<sequence>MVAKKSDKDRLSNTKICFCCGKEKKNIANNFYQNDIEYIHNHFSICKNCVKKIIDYKEMTSVFFILHILDKPFIQSLWNDIAKTDESPWGAYITQISSLPQYKEFKYKNSQFDECNISKIKSSNNEEYHEVTKLNDNDKKQYERFWGRGLENQDYIWLQEEFEDFTTRYECDSKGMELLIKQICLQELDIEKRRANEEKVDQQLKTLQDLLGSSNLKPVQETGANAVDQNTFGTLIKKWENEKPIPEAMEEWKKADWIKKYVLVWFLGHLCKMMGVDNDYSRLYEEEVNNYTVDNPINDYSEEESIDD</sequence>
<name>A0A9Q4TM72_CLOBO</name>